<proteinExistence type="inferred from homology"/>
<keyword evidence="2 5" id="KW-0645">Protease</keyword>
<evidence type="ECO:0000256" key="6">
    <source>
        <dbReference type="RuleBase" id="RU003355"/>
    </source>
</evidence>
<dbReference type="PROSITE" id="PS51892">
    <property type="entry name" value="SUBTILASE"/>
    <property type="match status" value="1"/>
</dbReference>
<sequence length="451" mass="45830">MRQVRKGRAQVSAQPAAANEVRAQPVDPFGTGSGVTGRYIVTFAETDSDAAVRTVLKFGGAKMAVSTARDDLAAANVPDSGVYFDRLGIAVVNVDPGAAGSLMASSAADAGILSVEPEPIVYAIGAGGSVSEELAAYLRGYRDGVRDAIAKVLGDDEGIASTQAAAWDEARETWGLQATRVLQSRFTGRGIRVAVLDTGIDFTHPDFLSRAIIHRSFIEGEEVQDGNGHGTHCAGTACGPRAAAVPPRFGIACDAELYVGKVLANSGFGAAGSVLDGINWAVGEGCHIVSLSLASQIRPGNGPLAFYEAAGQRALAAGTLLIAAAGNDSRRPGLVQPVSAPANSVSIMSVAALAQDMAVAHFSNGGVNAGGGGIDIAAPGVDVHSSWPLPTRYRSISGTSMATPHVAGIAALHAEADPSLRGMALWSKLTASARRLSGSAQDIGSGLAIAP</sequence>
<feature type="active site" description="Charge relay system" evidence="5">
    <location>
        <position position="400"/>
    </location>
</feature>
<organism evidence="9 10">
    <name type="scientific">Stella humosa</name>
    <dbReference type="NCBI Taxonomy" id="94"/>
    <lineage>
        <taxon>Bacteria</taxon>
        <taxon>Pseudomonadati</taxon>
        <taxon>Pseudomonadota</taxon>
        <taxon>Alphaproteobacteria</taxon>
        <taxon>Rhodospirillales</taxon>
        <taxon>Stellaceae</taxon>
        <taxon>Stella</taxon>
    </lineage>
</organism>
<feature type="active site" description="Charge relay system" evidence="5">
    <location>
        <position position="197"/>
    </location>
</feature>
<evidence type="ECO:0000313" key="9">
    <source>
        <dbReference type="EMBL" id="ROQ00214.1"/>
    </source>
</evidence>
<dbReference type="InterPro" id="IPR000209">
    <property type="entry name" value="Peptidase_S8/S53_dom"/>
</dbReference>
<name>A0A3N1LYB9_9PROT</name>
<dbReference type="InterPro" id="IPR015500">
    <property type="entry name" value="Peptidase_S8_subtilisin-rel"/>
</dbReference>
<evidence type="ECO:0000256" key="5">
    <source>
        <dbReference type="PROSITE-ProRule" id="PRU01240"/>
    </source>
</evidence>
<dbReference type="InterPro" id="IPR023827">
    <property type="entry name" value="Peptidase_S8_Asp-AS"/>
</dbReference>
<dbReference type="PROSITE" id="PS00137">
    <property type="entry name" value="SUBTILASE_HIS"/>
    <property type="match status" value="1"/>
</dbReference>
<evidence type="ECO:0000256" key="3">
    <source>
        <dbReference type="ARBA" id="ARBA00022801"/>
    </source>
</evidence>
<dbReference type="GO" id="GO:0004252">
    <property type="term" value="F:serine-type endopeptidase activity"/>
    <property type="evidence" value="ECO:0007669"/>
    <property type="project" value="UniProtKB-UniRule"/>
</dbReference>
<dbReference type="EMBL" id="RJKX01000013">
    <property type="protein sequence ID" value="ROQ00214.1"/>
    <property type="molecule type" value="Genomic_DNA"/>
</dbReference>
<dbReference type="AlphaFoldDB" id="A0A3N1LYB9"/>
<dbReference type="Proteomes" id="UP000278222">
    <property type="component" value="Unassembled WGS sequence"/>
</dbReference>
<protein>
    <submittedName>
        <fullName evidence="9">Subtilase family protein</fullName>
    </submittedName>
</protein>
<dbReference type="PROSITE" id="PS00136">
    <property type="entry name" value="SUBTILASE_ASP"/>
    <property type="match status" value="1"/>
</dbReference>
<dbReference type="InterPro" id="IPR050131">
    <property type="entry name" value="Peptidase_S8_subtilisin-like"/>
</dbReference>
<dbReference type="PANTHER" id="PTHR43806">
    <property type="entry name" value="PEPTIDASE S8"/>
    <property type="match status" value="1"/>
</dbReference>
<dbReference type="PANTHER" id="PTHR43806:SF11">
    <property type="entry name" value="CEREVISIN-RELATED"/>
    <property type="match status" value="1"/>
</dbReference>
<dbReference type="Pfam" id="PF00082">
    <property type="entry name" value="Peptidase_S8"/>
    <property type="match status" value="1"/>
</dbReference>
<evidence type="ECO:0000256" key="7">
    <source>
        <dbReference type="SAM" id="MobiDB-lite"/>
    </source>
</evidence>
<evidence type="ECO:0000256" key="4">
    <source>
        <dbReference type="ARBA" id="ARBA00022825"/>
    </source>
</evidence>
<feature type="domain" description="Peptidase S8/S53" evidence="8">
    <location>
        <begin position="188"/>
        <end position="435"/>
    </location>
</feature>
<dbReference type="GO" id="GO:0006508">
    <property type="term" value="P:proteolysis"/>
    <property type="evidence" value="ECO:0007669"/>
    <property type="project" value="UniProtKB-KW"/>
</dbReference>
<reference evidence="9 10" key="1">
    <citation type="submission" date="2018-11" db="EMBL/GenBank/DDBJ databases">
        <title>Genomic Encyclopedia of Type Strains, Phase IV (KMG-IV): sequencing the most valuable type-strain genomes for metagenomic binning, comparative biology and taxonomic classification.</title>
        <authorList>
            <person name="Goeker M."/>
        </authorList>
    </citation>
    <scope>NUCLEOTIDE SEQUENCE [LARGE SCALE GENOMIC DNA]</scope>
    <source>
        <strain evidence="9 10">DSM 5900</strain>
    </source>
</reference>
<gene>
    <name evidence="9" type="ORF">EDC65_2010</name>
</gene>
<dbReference type="Gene3D" id="3.40.50.200">
    <property type="entry name" value="Peptidase S8/S53 domain"/>
    <property type="match status" value="1"/>
</dbReference>
<dbReference type="InterPro" id="IPR023828">
    <property type="entry name" value="Peptidase_S8_Ser-AS"/>
</dbReference>
<dbReference type="PRINTS" id="PR00723">
    <property type="entry name" value="SUBTILISIN"/>
</dbReference>
<dbReference type="InterPro" id="IPR022398">
    <property type="entry name" value="Peptidase_S8_His-AS"/>
</dbReference>
<evidence type="ECO:0000313" key="10">
    <source>
        <dbReference type="Proteomes" id="UP000278222"/>
    </source>
</evidence>
<evidence type="ECO:0000256" key="2">
    <source>
        <dbReference type="ARBA" id="ARBA00022670"/>
    </source>
</evidence>
<keyword evidence="10" id="KW-1185">Reference proteome</keyword>
<accession>A0A3N1LYB9</accession>
<dbReference type="SUPFAM" id="SSF52743">
    <property type="entry name" value="Subtilisin-like"/>
    <property type="match status" value="1"/>
</dbReference>
<evidence type="ECO:0000256" key="1">
    <source>
        <dbReference type="ARBA" id="ARBA00011073"/>
    </source>
</evidence>
<dbReference type="OrthoDB" id="5930286at2"/>
<feature type="region of interest" description="Disordered" evidence="7">
    <location>
        <begin position="1"/>
        <end position="29"/>
    </location>
</feature>
<feature type="active site" description="Charge relay system" evidence="5">
    <location>
        <position position="229"/>
    </location>
</feature>
<evidence type="ECO:0000259" key="8">
    <source>
        <dbReference type="Pfam" id="PF00082"/>
    </source>
</evidence>
<dbReference type="PROSITE" id="PS00138">
    <property type="entry name" value="SUBTILASE_SER"/>
    <property type="match status" value="1"/>
</dbReference>
<keyword evidence="3 5" id="KW-0378">Hydrolase</keyword>
<dbReference type="RefSeq" id="WP_123689518.1">
    <property type="nucleotide sequence ID" value="NZ_AP019700.1"/>
</dbReference>
<comment type="similarity">
    <text evidence="1 5 6">Belongs to the peptidase S8 family.</text>
</comment>
<keyword evidence="4 5" id="KW-0720">Serine protease</keyword>
<dbReference type="InterPro" id="IPR036852">
    <property type="entry name" value="Peptidase_S8/S53_dom_sf"/>
</dbReference>
<comment type="caution">
    <text evidence="9">The sequence shown here is derived from an EMBL/GenBank/DDBJ whole genome shotgun (WGS) entry which is preliminary data.</text>
</comment>